<feature type="domain" description="Ketoreductase" evidence="5">
    <location>
        <begin position="6"/>
        <end position="188"/>
    </location>
</feature>
<gene>
    <name evidence="6" type="ordered locus">Hoch_5381</name>
</gene>
<organism evidence="6 7">
    <name type="scientific">Haliangium ochraceum (strain DSM 14365 / JCM 11303 / SMP-2)</name>
    <dbReference type="NCBI Taxonomy" id="502025"/>
    <lineage>
        <taxon>Bacteria</taxon>
        <taxon>Pseudomonadati</taxon>
        <taxon>Myxococcota</taxon>
        <taxon>Polyangia</taxon>
        <taxon>Haliangiales</taxon>
        <taxon>Kofleriaceae</taxon>
        <taxon>Haliangium</taxon>
    </lineage>
</organism>
<dbReference type="HOGENOM" id="CLU_010194_2_11_7"/>
<dbReference type="SMART" id="SM00822">
    <property type="entry name" value="PKS_KR"/>
    <property type="match status" value="1"/>
</dbReference>
<dbReference type="AlphaFoldDB" id="D0LYJ9"/>
<keyword evidence="7" id="KW-1185">Reference proteome</keyword>
<dbReference type="InterPro" id="IPR057326">
    <property type="entry name" value="KR_dom"/>
</dbReference>
<dbReference type="Gene3D" id="3.40.50.720">
    <property type="entry name" value="NAD(P)-binding Rossmann-like Domain"/>
    <property type="match status" value="1"/>
</dbReference>
<proteinExistence type="inferred from homology"/>
<dbReference type="InterPro" id="IPR002347">
    <property type="entry name" value="SDR_fam"/>
</dbReference>
<evidence type="ECO:0000256" key="3">
    <source>
        <dbReference type="ARBA" id="ARBA00023002"/>
    </source>
</evidence>
<dbReference type="EMBL" id="CP001804">
    <property type="protein sequence ID" value="ACY17865.1"/>
    <property type="molecule type" value="Genomic_DNA"/>
</dbReference>
<evidence type="ECO:0000256" key="2">
    <source>
        <dbReference type="ARBA" id="ARBA00022857"/>
    </source>
</evidence>
<protein>
    <submittedName>
        <fullName evidence="6">Short-chain dehydrogenase/reductase SDR</fullName>
    </submittedName>
</protein>
<accession>D0LYJ9</accession>
<dbReference type="PROSITE" id="PS00061">
    <property type="entry name" value="ADH_SHORT"/>
    <property type="match status" value="1"/>
</dbReference>
<dbReference type="KEGG" id="hoh:Hoch_5381"/>
<dbReference type="GO" id="GO:0016491">
    <property type="term" value="F:oxidoreductase activity"/>
    <property type="evidence" value="ECO:0007669"/>
    <property type="project" value="UniProtKB-KW"/>
</dbReference>
<evidence type="ECO:0000313" key="7">
    <source>
        <dbReference type="Proteomes" id="UP000001880"/>
    </source>
</evidence>
<comment type="similarity">
    <text evidence="1 4">Belongs to the short-chain dehydrogenases/reductases (SDR) family.</text>
</comment>
<dbReference type="CDD" id="cd05233">
    <property type="entry name" value="SDR_c"/>
    <property type="match status" value="1"/>
</dbReference>
<dbReference type="InterPro" id="IPR036291">
    <property type="entry name" value="NAD(P)-bd_dom_sf"/>
</dbReference>
<dbReference type="PANTHER" id="PTHR43391">
    <property type="entry name" value="RETINOL DEHYDROGENASE-RELATED"/>
    <property type="match status" value="1"/>
</dbReference>
<dbReference type="PANTHER" id="PTHR43391:SF14">
    <property type="entry name" value="DEHYDROGENASE_REDUCTASE SDR FAMILY PROTEIN 7-LIKE"/>
    <property type="match status" value="1"/>
</dbReference>
<dbReference type="STRING" id="502025.Hoch_5381"/>
<evidence type="ECO:0000256" key="1">
    <source>
        <dbReference type="ARBA" id="ARBA00006484"/>
    </source>
</evidence>
<dbReference type="PRINTS" id="PR00080">
    <property type="entry name" value="SDRFAMILY"/>
</dbReference>
<dbReference type="RefSeq" id="WP_012830457.1">
    <property type="nucleotide sequence ID" value="NC_013440.1"/>
</dbReference>
<dbReference type="Pfam" id="PF00106">
    <property type="entry name" value="adh_short"/>
    <property type="match status" value="1"/>
</dbReference>
<sequence length="251" mass="26545">MDLTGKVAVITGASRGIGAGLAECLAARGFKLGLCARSPCQLPAGAEGLCAQLDVADPSALRGFAAEIAETLGPIALWINNAGVLSPIAPLRDIDPVAFLDHLRVNVMGVVHGCQAYVAHLRARAEAEADAEPGVLVNISSGAAWQGYAGWAPYCASKAAVERISEALQIEEGERVRVLALAPGIIDTDMQALIRSCSEEQFPSVEYFRERKAQNDFHTIPHVAEHLLRFAFDPDARPDSVAVQVPAQSPS</sequence>
<dbReference type="SUPFAM" id="SSF51735">
    <property type="entry name" value="NAD(P)-binding Rossmann-fold domains"/>
    <property type="match status" value="1"/>
</dbReference>
<dbReference type="eggNOG" id="COG4221">
    <property type="taxonomic scope" value="Bacteria"/>
</dbReference>
<evidence type="ECO:0000313" key="6">
    <source>
        <dbReference type="EMBL" id="ACY17865.1"/>
    </source>
</evidence>
<evidence type="ECO:0000259" key="5">
    <source>
        <dbReference type="SMART" id="SM00822"/>
    </source>
</evidence>
<name>D0LYJ9_HALO1</name>
<dbReference type="OrthoDB" id="9794387at2"/>
<dbReference type="PRINTS" id="PR00081">
    <property type="entry name" value="GDHRDH"/>
</dbReference>
<dbReference type="Proteomes" id="UP000001880">
    <property type="component" value="Chromosome"/>
</dbReference>
<evidence type="ECO:0000256" key="4">
    <source>
        <dbReference type="RuleBase" id="RU000363"/>
    </source>
</evidence>
<keyword evidence="3" id="KW-0560">Oxidoreductase</keyword>
<keyword evidence="2" id="KW-0521">NADP</keyword>
<dbReference type="InterPro" id="IPR020904">
    <property type="entry name" value="Sc_DH/Rdtase_CS"/>
</dbReference>
<reference evidence="6 7" key="1">
    <citation type="journal article" date="2010" name="Stand. Genomic Sci.">
        <title>Complete genome sequence of Haliangium ochraceum type strain (SMP-2).</title>
        <authorList>
            <consortium name="US DOE Joint Genome Institute (JGI-PGF)"/>
            <person name="Ivanova N."/>
            <person name="Daum C."/>
            <person name="Lang E."/>
            <person name="Abt B."/>
            <person name="Kopitz M."/>
            <person name="Saunders E."/>
            <person name="Lapidus A."/>
            <person name="Lucas S."/>
            <person name="Glavina Del Rio T."/>
            <person name="Nolan M."/>
            <person name="Tice H."/>
            <person name="Copeland A."/>
            <person name="Cheng J.F."/>
            <person name="Chen F."/>
            <person name="Bruce D."/>
            <person name="Goodwin L."/>
            <person name="Pitluck S."/>
            <person name="Mavromatis K."/>
            <person name="Pati A."/>
            <person name="Mikhailova N."/>
            <person name="Chen A."/>
            <person name="Palaniappan K."/>
            <person name="Land M."/>
            <person name="Hauser L."/>
            <person name="Chang Y.J."/>
            <person name="Jeffries C.D."/>
            <person name="Detter J.C."/>
            <person name="Brettin T."/>
            <person name="Rohde M."/>
            <person name="Goker M."/>
            <person name="Bristow J."/>
            <person name="Markowitz V."/>
            <person name="Eisen J.A."/>
            <person name="Hugenholtz P."/>
            <person name="Kyrpides N.C."/>
            <person name="Klenk H.P."/>
        </authorList>
    </citation>
    <scope>NUCLEOTIDE SEQUENCE [LARGE SCALE GENOMIC DNA]</scope>
    <source>
        <strain evidence="7">DSM 14365 / CIP 107738 / JCM 11303 / AJ 13395 / SMP-2</strain>
    </source>
</reference>